<dbReference type="Pfam" id="PF00440">
    <property type="entry name" value="TetR_N"/>
    <property type="match status" value="1"/>
</dbReference>
<dbReference type="AlphaFoldDB" id="A0AA48HD85"/>
<dbReference type="PANTHER" id="PTHR30328:SF54">
    <property type="entry name" value="HTH-TYPE TRANSCRIPTIONAL REPRESSOR SCO4008"/>
    <property type="match status" value="1"/>
</dbReference>
<evidence type="ECO:0000313" key="5">
    <source>
        <dbReference type="Proteomes" id="UP001330184"/>
    </source>
</evidence>
<evidence type="ECO:0000256" key="1">
    <source>
        <dbReference type="ARBA" id="ARBA00023125"/>
    </source>
</evidence>
<evidence type="ECO:0000259" key="3">
    <source>
        <dbReference type="PROSITE" id="PS50977"/>
    </source>
</evidence>
<organism evidence="4 5">
    <name type="scientific">Flagellimonas marinaquae</name>
    <dbReference type="NCBI Taxonomy" id="254955"/>
    <lineage>
        <taxon>Bacteria</taxon>
        <taxon>Pseudomonadati</taxon>
        <taxon>Bacteroidota</taxon>
        <taxon>Flavobacteriia</taxon>
        <taxon>Flavobacteriales</taxon>
        <taxon>Flavobacteriaceae</taxon>
        <taxon>Flagellimonas</taxon>
    </lineage>
</organism>
<dbReference type="SUPFAM" id="SSF46689">
    <property type="entry name" value="Homeodomain-like"/>
    <property type="match status" value="1"/>
</dbReference>
<dbReference type="PANTHER" id="PTHR30328">
    <property type="entry name" value="TRANSCRIPTIONAL REPRESSOR"/>
    <property type="match status" value="1"/>
</dbReference>
<accession>A0AA48HD85</accession>
<dbReference type="Proteomes" id="UP001330184">
    <property type="component" value="Chromosome"/>
</dbReference>
<dbReference type="Gene3D" id="1.10.357.10">
    <property type="entry name" value="Tetracycline Repressor, domain 2"/>
    <property type="match status" value="1"/>
</dbReference>
<dbReference type="PROSITE" id="PS50977">
    <property type="entry name" value="HTH_TETR_2"/>
    <property type="match status" value="1"/>
</dbReference>
<feature type="DNA-binding region" description="H-T-H motif" evidence="2">
    <location>
        <begin position="24"/>
        <end position="43"/>
    </location>
</feature>
<reference evidence="4 5" key="1">
    <citation type="submission" date="2023-01" db="EMBL/GenBank/DDBJ databases">
        <title>Complete genome sequence of Muricauda aquimarina strain IFOP_LL357.</title>
        <authorList>
            <person name="Gajardo G."/>
            <person name="Ueki S."/>
            <person name="Maruyama F."/>
        </authorList>
    </citation>
    <scope>NUCLEOTIDE SEQUENCE [LARGE SCALE GENOMIC DNA]</scope>
    <source>
        <strain evidence="4 5">IFOP_LL357</strain>
    </source>
</reference>
<dbReference type="PRINTS" id="PR00455">
    <property type="entry name" value="HTHTETR"/>
</dbReference>
<dbReference type="InterPro" id="IPR050109">
    <property type="entry name" value="HTH-type_TetR-like_transc_reg"/>
</dbReference>
<keyword evidence="1 2" id="KW-0238">DNA-binding</keyword>
<dbReference type="RefSeq" id="WP_224836106.1">
    <property type="nucleotide sequence ID" value="NZ_AP027268.1"/>
</dbReference>
<dbReference type="Gene3D" id="1.10.10.60">
    <property type="entry name" value="Homeodomain-like"/>
    <property type="match status" value="1"/>
</dbReference>
<name>A0AA48HD85_9FLAO</name>
<dbReference type="InterPro" id="IPR001647">
    <property type="entry name" value="HTH_TetR"/>
</dbReference>
<sequence length="199" mass="23480">MSDKIEILAHAIENFTRFGSKRFSMDELASELGISKKTLYKHFSSKEKLVSESLAYFLNDIRTDIEKYISENPNKEEPLTTIIYIYKKGLMVYQNLNPSFLRGLNKYYPEAYQKYIELKKEIVWNMVHPLLQKAQILEQIRPNVNLELVCTLFLSRMEDIVYSKENLFNEFSIKELLDHIIINNLRGILTLNYLQKCPV</sequence>
<evidence type="ECO:0000256" key="2">
    <source>
        <dbReference type="PROSITE-ProRule" id="PRU00335"/>
    </source>
</evidence>
<protein>
    <submittedName>
        <fullName evidence="4">TetR family transcriptional regulator</fullName>
    </submittedName>
</protein>
<dbReference type="InterPro" id="IPR009057">
    <property type="entry name" value="Homeodomain-like_sf"/>
</dbReference>
<dbReference type="EMBL" id="AP027268">
    <property type="protein sequence ID" value="BDW92232.1"/>
    <property type="molecule type" value="Genomic_DNA"/>
</dbReference>
<gene>
    <name evidence="4" type="ORF">MACH07_10640</name>
</gene>
<evidence type="ECO:0000313" key="4">
    <source>
        <dbReference type="EMBL" id="BDW92232.1"/>
    </source>
</evidence>
<feature type="domain" description="HTH tetR-type" evidence="3">
    <location>
        <begin position="1"/>
        <end position="61"/>
    </location>
</feature>
<proteinExistence type="predicted"/>
<keyword evidence="5" id="KW-1185">Reference proteome</keyword>
<dbReference type="GO" id="GO:0003677">
    <property type="term" value="F:DNA binding"/>
    <property type="evidence" value="ECO:0007669"/>
    <property type="project" value="UniProtKB-UniRule"/>
</dbReference>